<comment type="caution">
    <text evidence="4">The sequence shown here is derived from an EMBL/GenBank/DDBJ whole genome shotgun (WGS) entry which is preliminary data.</text>
</comment>
<organism evidence="4 5">
    <name type="scientific">Chryseobacterium paridis</name>
    <dbReference type="NCBI Taxonomy" id="2800328"/>
    <lineage>
        <taxon>Bacteria</taxon>
        <taxon>Pseudomonadati</taxon>
        <taxon>Bacteroidota</taxon>
        <taxon>Flavobacteriia</taxon>
        <taxon>Flavobacteriales</taxon>
        <taxon>Weeksellaceae</taxon>
        <taxon>Chryseobacterium group</taxon>
        <taxon>Chryseobacterium</taxon>
    </lineage>
</organism>
<evidence type="ECO:0000256" key="2">
    <source>
        <dbReference type="ARBA" id="ARBA00023002"/>
    </source>
</evidence>
<comment type="similarity">
    <text evidence="1 3">Belongs to the short-chain dehydrogenases/reductases (SDR) family.</text>
</comment>
<accession>A0ABS1FYD6</accession>
<protein>
    <submittedName>
        <fullName evidence="4">SDR family oxidoreductase</fullName>
    </submittedName>
</protein>
<gene>
    <name evidence="4" type="ORF">JHL15_16760</name>
</gene>
<dbReference type="InterPro" id="IPR002347">
    <property type="entry name" value="SDR_fam"/>
</dbReference>
<proteinExistence type="inferred from homology"/>
<keyword evidence="5" id="KW-1185">Reference proteome</keyword>
<evidence type="ECO:0000256" key="1">
    <source>
        <dbReference type="ARBA" id="ARBA00006484"/>
    </source>
</evidence>
<dbReference type="PRINTS" id="PR00081">
    <property type="entry name" value="GDHRDH"/>
</dbReference>
<dbReference type="CDD" id="cd05374">
    <property type="entry name" value="17beta-HSD-like_SDR_c"/>
    <property type="match status" value="1"/>
</dbReference>
<dbReference type="SUPFAM" id="SSF51735">
    <property type="entry name" value="NAD(P)-binding Rossmann-fold domains"/>
    <property type="match status" value="1"/>
</dbReference>
<dbReference type="InterPro" id="IPR036291">
    <property type="entry name" value="NAD(P)-bd_dom_sf"/>
</dbReference>
<evidence type="ECO:0000313" key="4">
    <source>
        <dbReference type="EMBL" id="MBK1897419.1"/>
    </source>
</evidence>
<name>A0ABS1FYD6_9FLAO</name>
<evidence type="ECO:0000313" key="5">
    <source>
        <dbReference type="Proteomes" id="UP000628669"/>
    </source>
</evidence>
<dbReference type="Gene3D" id="3.40.50.720">
    <property type="entry name" value="NAD(P)-binding Rossmann-like Domain"/>
    <property type="match status" value="1"/>
</dbReference>
<dbReference type="PANTHER" id="PTHR43976:SF16">
    <property type="entry name" value="SHORT-CHAIN DEHYDROGENASE_REDUCTASE FAMILY PROTEIN"/>
    <property type="match status" value="1"/>
</dbReference>
<dbReference type="EMBL" id="JAENHK010000010">
    <property type="protein sequence ID" value="MBK1897419.1"/>
    <property type="molecule type" value="Genomic_DNA"/>
</dbReference>
<dbReference type="PANTHER" id="PTHR43976">
    <property type="entry name" value="SHORT CHAIN DEHYDROGENASE"/>
    <property type="match status" value="1"/>
</dbReference>
<dbReference type="PRINTS" id="PR00080">
    <property type="entry name" value="SDRFAMILY"/>
</dbReference>
<dbReference type="RefSeq" id="WP_200247602.1">
    <property type="nucleotide sequence ID" value="NZ_JAENHK010000010.1"/>
</dbReference>
<dbReference type="InterPro" id="IPR020904">
    <property type="entry name" value="Sc_DH/Rdtase_CS"/>
</dbReference>
<dbReference type="PROSITE" id="PS00061">
    <property type="entry name" value="ADH_SHORT"/>
    <property type="match status" value="1"/>
</dbReference>
<dbReference type="Proteomes" id="UP000628669">
    <property type="component" value="Unassembled WGS sequence"/>
</dbReference>
<dbReference type="InterPro" id="IPR051911">
    <property type="entry name" value="SDR_oxidoreductase"/>
</dbReference>
<reference evidence="5" key="1">
    <citation type="submission" date="2021-01" db="EMBL/GenBank/DDBJ databases">
        <title>Genome public.</title>
        <authorList>
            <person name="Liu C."/>
            <person name="Sun Q."/>
        </authorList>
    </citation>
    <scope>NUCLEOTIDE SEQUENCE [LARGE SCALE GENOMIC DNA]</scope>
    <source>
        <strain evidence="5">YIM B02567</strain>
    </source>
</reference>
<dbReference type="Pfam" id="PF00106">
    <property type="entry name" value="adh_short"/>
    <property type="match status" value="1"/>
</dbReference>
<evidence type="ECO:0000256" key="3">
    <source>
        <dbReference type="RuleBase" id="RU000363"/>
    </source>
</evidence>
<sequence>MQKTIFITGASSGLGKATAKLFQNHGWNVIATMRNPENETELTRLENVSVIKLDVTNKEELEETITQILTETEIHVVVNNAGYGLVGPLEAFTDEQIKKQIETNLMGVIRITKTFTPYFRERKEGVLINITSSFGLIGFPTCSIYSATKFAVDGFSESMGYELAQFGVHVKVVAPGGIQTDFAGRSLDGAQHKAYQQLTEKVQEGYSPEQMANYSKSEDIAHVIYEAATDGKDQLRYVAGKDAIALYNERNTIGVENHVQKIKSAFIKMEN</sequence>
<keyword evidence="2" id="KW-0560">Oxidoreductase</keyword>